<accession>A0A498H3J0</accession>
<evidence type="ECO:0000256" key="2">
    <source>
        <dbReference type="ARBA" id="ARBA00022475"/>
    </source>
</evidence>
<dbReference type="InterPro" id="IPR054513">
    <property type="entry name" value="Dret_0059-like_sensor"/>
</dbReference>
<dbReference type="Pfam" id="PF08269">
    <property type="entry name" value="dCache_2"/>
    <property type="match status" value="1"/>
</dbReference>
<evidence type="ECO:0000313" key="7">
    <source>
        <dbReference type="EMBL" id="RXE57057.1"/>
    </source>
</evidence>
<evidence type="ECO:0000256" key="3">
    <source>
        <dbReference type="ARBA" id="ARBA00022692"/>
    </source>
</evidence>
<keyword evidence="3" id="KW-0812">Transmembrane</keyword>
<dbReference type="Proteomes" id="UP000290932">
    <property type="component" value="Unassembled WGS sequence"/>
</dbReference>
<keyword evidence="2" id="KW-1003">Cell membrane</keyword>
<protein>
    <submittedName>
        <fullName evidence="7">Sodium:calcium antiporter</fullName>
    </submittedName>
</protein>
<feature type="domain" description="Single Cache" evidence="6">
    <location>
        <begin position="416"/>
        <end position="500"/>
    </location>
</feature>
<comment type="caution">
    <text evidence="7">The sequence shown here is derived from an EMBL/GenBank/DDBJ whole genome shotgun (WGS) entry which is preliminary data.</text>
</comment>
<evidence type="ECO:0000313" key="8">
    <source>
        <dbReference type="Proteomes" id="UP000290932"/>
    </source>
</evidence>
<dbReference type="GO" id="GO:0005886">
    <property type="term" value="C:plasma membrane"/>
    <property type="evidence" value="ECO:0007669"/>
    <property type="project" value="UniProtKB-SubCell"/>
</dbReference>
<evidence type="ECO:0000256" key="1">
    <source>
        <dbReference type="ARBA" id="ARBA00004651"/>
    </source>
</evidence>
<dbReference type="Gene3D" id="3.30.450.20">
    <property type="entry name" value="PAS domain"/>
    <property type="match status" value="2"/>
</dbReference>
<evidence type="ECO:0000256" key="4">
    <source>
        <dbReference type="ARBA" id="ARBA00022989"/>
    </source>
</evidence>
<dbReference type="RefSeq" id="WP_128692813.1">
    <property type="nucleotide sequence ID" value="NZ_LHQS01000001.1"/>
</dbReference>
<feature type="domain" description="Single Cache" evidence="6">
    <location>
        <begin position="284"/>
        <end position="364"/>
    </location>
</feature>
<name>A0A498H3J0_9EURY</name>
<reference evidence="7 8" key="1">
    <citation type="journal article" date="2015" name="Int. J. Syst. Evol. Microbiol.">
        <title>Methanoculleus taiwanensis sp. nov., a methanogen isolated from deep marine sediment at the deformation front area near Taiwan.</title>
        <authorList>
            <person name="Weng C.Y."/>
            <person name="Chen S.C."/>
            <person name="Lai M.C."/>
            <person name="Wu S.Y."/>
            <person name="Lin S."/>
            <person name="Yang T.F."/>
            <person name="Chen P.C."/>
        </authorList>
    </citation>
    <scope>NUCLEOTIDE SEQUENCE [LARGE SCALE GENOMIC DNA]</scope>
    <source>
        <strain evidence="7 8">CYW4</strain>
    </source>
</reference>
<keyword evidence="8" id="KW-1185">Reference proteome</keyword>
<comment type="subcellular location">
    <subcellularLocation>
        <location evidence="1">Cell membrane</location>
        <topology evidence="1">Multi-pass membrane protein</topology>
    </subcellularLocation>
</comment>
<dbReference type="CDD" id="cd18773">
    <property type="entry name" value="PDC1_HK_sensor"/>
    <property type="match status" value="1"/>
</dbReference>
<keyword evidence="4" id="KW-1133">Transmembrane helix</keyword>
<dbReference type="InterPro" id="IPR004010">
    <property type="entry name" value="Double_Cache_2"/>
</dbReference>
<dbReference type="AlphaFoldDB" id="A0A498H3J0"/>
<proteinExistence type="predicted"/>
<dbReference type="OrthoDB" id="134664at2157"/>
<keyword evidence="5" id="KW-0472">Membrane</keyword>
<dbReference type="PROSITE" id="PS51257">
    <property type="entry name" value="PROKAR_LIPOPROTEIN"/>
    <property type="match status" value="1"/>
</dbReference>
<dbReference type="EMBL" id="LHQS01000001">
    <property type="protein sequence ID" value="RXE57057.1"/>
    <property type="molecule type" value="Genomic_DNA"/>
</dbReference>
<gene>
    <name evidence="7" type="ORF">ABH15_02690</name>
</gene>
<organism evidence="7 8">
    <name type="scientific">Methanoculleus taiwanensis</name>
    <dbReference type="NCBI Taxonomy" id="1550565"/>
    <lineage>
        <taxon>Archaea</taxon>
        <taxon>Methanobacteriati</taxon>
        <taxon>Methanobacteriota</taxon>
        <taxon>Stenosarchaea group</taxon>
        <taxon>Methanomicrobia</taxon>
        <taxon>Methanomicrobiales</taxon>
        <taxon>Methanomicrobiaceae</taxon>
        <taxon>Methanoculleus</taxon>
    </lineage>
</organism>
<dbReference type="SMART" id="SM01049">
    <property type="entry name" value="Cache_2"/>
    <property type="match status" value="2"/>
</dbReference>
<dbReference type="InterPro" id="IPR033480">
    <property type="entry name" value="sCache_2"/>
</dbReference>
<sequence length="550" mass="59451">MRIYAISALLIALTVLGAGCTGDGRSSPEITQELVLSDAVSGINDELESIRASVGENARVLGETGLTGAAGREALKQTLLKYPWAESSLVISRDGVVVMAVPENYGGIMNQNLSYQPQVQRANREQVPIVSEVFYLEEGFYGISQSYPVFGTEYLGYTDITYRSDVLIGRVLTPLINGTPYDAWAAQTDGRVIYDTTPEEIGKNLFSDPVYQLPGLQEAFTRIVSEPSGSLEYSFYDLNWERNVTKEARWDTAGVDGAEWRIVITRSLDAGEPQQVAGSGRPPAANATDEMKSFVAEAAAYAREHGRTEALSAFNNLDGEFVRGDLYIFAYDMNGTVLALPFQQGLIGTDRRGVHDSNGVAYIDGMIRVAAEGGGSLYYVYPNPANGYAEELKLGYAVPVDDTWFVGSGVYIPDVGTGFTTSEKDALVQRVKAARDYAQEHGKEAASAAFNDLAGPFAAGGAYIFAYGMDGETLALPYQPDLIGSNRTGFEDRYGVNIIDWEIAAAKAGSGFVYVTYYNPDTGGDGLKLCYVAVVDEEWFVGSGVYAAET</sequence>
<evidence type="ECO:0000259" key="6">
    <source>
        <dbReference type="SMART" id="SM01049"/>
    </source>
</evidence>
<evidence type="ECO:0000256" key="5">
    <source>
        <dbReference type="ARBA" id="ARBA00023136"/>
    </source>
</evidence>
<dbReference type="Pfam" id="PF22309">
    <property type="entry name" value="HK-GC-Chemotax_sensor"/>
    <property type="match status" value="1"/>
</dbReference>